<evidence type="ECO:0000313" key="1">
    <source>
        <dbReference type="EMBL" id="KAI9910425.1"/>
    </source>
</evidence>
<sequence>MFISLHMMEKCRTEACEEIITASSRLEAIGFEPALLWPTQNEDTYLWTAWEWLGVQLAGLTCTISAPAGTHYDILEHTGSKLPTSKDWTDKPEIFIGKEIREDEVSICGYVSHVAENNRFRKQAESPVLNR</sequence>
<keyword evidence="2" id="KW-1185">Reference proteome</keyword>
<gene>
    <name evidence="1" type="ORF">PsorP6_011057</name>
</gene>
<accession>A0ACC0VVP9</accession>
<name>A0ACC0VVP9_9STRA</name>
<evidence type="ECO:0000313" key="2">
    <source>
        <dbReference type="Proteomes" id="UP001163321"/>
    </source>
</evidence>
<comment type="caution">
    <text evidence="1">The sequence shown here is derived from an EMBL/GenBank/DDBJ whole genome shotgun (WGS) entry which is preliminary data.</text>
</comment>
<dbReference type="EMBL" id="CM047585">
    <property type="protein sequence ID" value="KAI9910425.1"/>
    <property type="molecule type" value="Genomic_DNA"/>
</dbReference>
<proteinExistence type="predicted"/>
<protein>
    <submittedName>
        <fullName evidence="1">Uncharacterized protein</fullName>
    </submittedName>
</protein>
<reference evidence="1 2" key="1">
    <citation type="journal article" date="2022" name="bioRxiv">
        <title>The genome of the oomycete Peronosclerospora sorghi, a cosmopolitan pathogen of maize and sorghum, is inflated with dispersed pseudogenes.</title>
        <authorList>
            <person name="Fletcher K."/>
            <person name="Martin F."/>
            <person name="Isakeit T."/>
            <person name="Cavanaugh K."/>
            <person name="Magill C."/>
            <person name="Michelmore R."/>
        </authorList>
    </citation>
    <scope>NUCLEOTIDE SEQUENCE [LARGE SCALE GENOMIC DNA]</scope>
    <source>
        <strain evidence="1">P6</strain>
    </source>
</reference>
<organism evidence="1 2">
    <name type="scientific">Peronosclerospora sorghi</name>
    <dbReference type="NCBI Taxonomy" id="230839"/>
    <lineage>
        <taxon>Eukaryota</taxon>
        <taxon>Sar</taxon>
        <taxon>Stramenopiles</taxon>
        <taxon>Oomycota</taxon>
        <taxon>Peronosporomycetes</taxon>
        <taxon>Peronosporales</taxon>
        <taxon>Peronosporaceae</taxon>
        <taxon>Peronosclerospora</taxon>
    </lineage>
</organism>
<dbReference type="Proteomes" id="UP001163321">
    <property type="component" value="Chromosome 6"/>
</dbReference>